<feature type="region of interest" description="Disordered" evidence="7">
    <location>
        <begin position="198"/>
        <end position="217"/>
    </location>
</feature>
<dbReference type="PROSITE" id="PS50039">
    <property type="entry name" value="FORK_HEAD_3"/>
    <property type="match status" value="1"/>
</dbReference>
<dbReference type="Gene3D" id="2.60.200.20">
    <property type="match status" value="1"/>
</dbReference>
<dbReference type="RefSeq" id="XP_016609392.1">
    <property type="nucleotide sequence ID" value="XM_016751441.1"/>
</dbReference>
<evidence type="ECO:0000256" key="4">
    <source>
        <dbReference type="ARBA" id="ARBA00023163"/>
    </source>
</evidence>
<dbReference type="SUPFAM" id="SSF49879">
    <property type="entry name" value="SMAD/FHA domain"/>
    <property type="match status" value="1"/>
</dbReference>
<dbReference type="CDD" id="cd22701">
    <property type="entry name" value="FHA_FKH1-like"/>
    <property type="match status" value="1"/>
</dbReference>
<dbReference type="OrthoDB" id="5954824at2759"/>
<feature type="domain" description="Fork-head" evidence="9">
    <location>
        <begin position="259"/>
        <end position="356"/>
    </location>
</feature>
<dbReference type="Pfam" id="PF00498">
    <property type="entry name" value="FHA"/>
    <property type="match status" value="1"/>
</dbReference>
<evidence type="ECO:0000256" key="7">
    <source>
        <dbReference type="SAM" id="MobiDB-lite"/>
    </source>
</evidence>
<dbReference type="PROSITE" id="PS00657">
    <property type="entry name" value="FORK_HEAD_1"/>
    <property type="match status" value="1"/>
</dbReference>
<dbReference type="SMART" id="SM00240">
    <property type="entry name" value="FHA"/>
    <property type="match status" value="1"/>
</dbReference>
<feature type="region of interest" description="Disordered" evidence="7">
    <location>
        <begin position="359"/>
        <end position="437"/>
    </location>
</feature>
<dbReference type="InterPro" id="IPR036388">
    <property type="entry name" value="WH-like_DNA-bd_sf"/>
</dbReference>
<feature type="compositionally biased region" description="Basic and acidic residues" evidence="7">
    <location>
        <begin position="425"/>
        <end position="434"/>
    </location>
</feature>
<evidence type="ECO:0000256" key="3">
    <source>
        <dbReference type="ARBA" id="ARBA00023125"/>
    </source>
</evidence>
<comment type="subcellular location">
    <subcellularLocation>
        <location evidence="1 6">Nucleus</location>
    </subcellularLocation>
</comment>
<dbReference type="GeneID" id="27686700"/>
<accession>A0A0L0HJZ0</accession>
<dbReference type="InterPro" id="IPR001766">
    <property type="entry name" value="Fork_head_dom"/>
</dbReference>
<keyword evidence="2" id="KW-0805">Transcription regulation</keyword>
<evidence type="ECO:0000256" key="2">
    <source>
        <dbReference type="ARBA" id="ARBA00023015"/>
    </source>
</evidence>
<dbReference type="InParanoid" id="A0A0L0HJZ0"/>
<dbReference type="PRINTS" id="PR00053">
    <property type="entry name" value="FORKHEAD"/>
</dbReference>
<reference evidence="10 11" key="1">
    <citation type="submission" date="2009-08" db="EMBL/GenBank/DDBJ databases">
        <title>The Genome Sequence of Spizellomyces punctatus strain DAOM BR117.</title>
        <authorList>
            <consortium name="The Broad Institute Genome Sequencing Platform"/>
            <person name="Russ C."/>
            <person name="Cuomo C."/>
            <person name="Shea T."/>
            <person name="Young S.K."/>
            <person name="Zeng Q."/>
            <person name="Koehrsen M."/>
            <person name="Haas B."/>
            <person name="Borodovsky M."/>
            <person name="Guigo R."/>
            <person name="Alvarado L."/>
            <person name="Berlin A."/>
            <person name="Bochicchio J."/>
            <person name="Borenstein D."/>
            <person name="Chapman S."/>
            <person name="Chen Z."/>
            <person name="Engels R."/>
            <person name="Freedman E."/>
            <person name="Gellesch M."/>
            <person name="Goldberg J."/>
            <person name="Griggs A."/>
            <person name="Gujja S."/>
            <person name="Heiman D."/>
            <person name="Hepburn T."/>
            <person name="Howarth C."/>
            <person name="Jen D."/>
            <person name="Larson L."/>
            <person name="Lewis B."/>
            <person name="Mehta T."/>
            <person name="Park D."/>
            <person name="Pearson M."/>
            <person name="Roberts A."/>
            <person name="Saif S."/>
            <person name="Shenoy N."/>
            <person name="Sisk P."/>
            <person name="Stolte C."/>
            <person name="Sykes S."/>
            <person name="Thomson T."/>
            <person name="Walk T."/>
            <person name="White J."/>
            <person name="Yandava C."/>
            <person name="Burger G."/>
            <person name="Gray M.W."/>
            <person name="Holland P.W.H."/>
            <person name="King N."/>
            <person name="Lang F.B.F."/>
            <person name="Roger A.J."/>
            <person name="Ruiz-Trillo I."/>
            <person name="Lander E."/>
            <person name="Nusbaum C."/>
        </authorList>
    </citation>
    <scope>NUCLEOTIDE SEQUENCE [LARGE SCALE GENOMIC DNA]</scope>
    <source>
        <strain evidence="10 11">DAOM BR117</strain>
    </source>
</reference>
<dbReference type="VEuPathDB" id="FungiDB:SPPG_03165"/>
<dbReference type="InterPro" id="IPR018122">
    <property type="entry name" value="TF_fork_head_CS_1"/>
</dbReference>
<dbReference type="STRING" id="645134.A0A0L0HJZ0"/>
<keyword evidence="3 6" id="KW-0238">DNA-binding</keyword>
<evidence type="ECO:0000256" key="6">
    <source>
        <dbReference type="PROSITE-ProRule" id="PRU00089"/>
    </source>
</evidence>
<organism evidence="10 11">
    <name type="scientific">Spizellomyces punctatus (strain DAOM BR117)</name>
    <dbReference type="NCBI Taxonomy" id="645134"/>
    <lineage>
        <taxon>Eukaryota</taxon>
        <taxon>Fungi</taxon>
        <taxon>Fungi incertae sedis</taxon>
        <taxon>Chytridiomycota</taxon>
        <taxon>Chytridiomycota incertae sedis</taxon>
        <taxon>Chytridiomycetes</taxon>
        <taxon>Spizellomycetales</taxon>
        <taxon>Spizellomycetaceae</taxon>
        <taxon>Spizellomyces</taxon>
    </lineage>
</organism>
<dbReference type="CDD" id="cd00059">
    <property type="entry name" value="FH_FOX"/>
    <property type="match status" value="1"/>
</dbReference>
<dbReference type="PANTHER" id="PTHR45881">
    <property type="entry name" value="CHECKPOINT SUPPRESSOR 1-LIKE, ISOFORM A-RELATED"/>
    <property type="match status" value="1"/>
</dbReference>
<keyword evidence="5 6" id="KW-0539">Nucleus</keyword>
<feature type="domain" description="FHA" evidence="8">
    <location>
        <begin position="96"/>
        <end position="151"/>
    </location>
</feature>
<keyword evidence="4" id="KW-0804">Transcription</keyword>
<dbReference type="Proteomes" id="UP000053201">
    <property type="component" value="Unassembled WGS sequence"/>
</dbReference>
<evidence type="ECO:0000259" key="9">
    <source>
        <dbReference type="PROSITE" id="PS50039"/>
    </source>
</evidence>
<dbReference type="PANTHER" id="PTHR45881:SF1">
    <property type="entry name" value="FORK HEAD PROTEIN HOMOLOG 2"/>
    <property type="match status" value="1"/>
</dbReference>
<dbReference type="SUPFAM" id="SSF46785">
    <property type="entry name" value="Winged helix' DNA-binding domain"/>
    <property type="match status" value="1"/>
</dbReference>
<sequence>MTTPASPPPTSSSVHADSAQRAISYRERMGSSPFVFFPDSSLPTHDEAFREDLLATSAAVPLERLKEYLPGEVVPTMAFAKLEGPDFVYHIKKLQVTLGRRGSSADQVDIDLGTSNSISRLHAMIQFNRSIQKFELAVYGKNGVWVNGEHVHRGMDPVPLEHGTQLRVSDIEAYFIIPGLDPPNQAPHELREARLKRAAPPSTLPEPQTRLTHSIKKPRYELSSSRPTFSSYSRPEQHLVGDSTLIPTWPPSAKYRDMRPPYSYIALITQAIYQADEGKITLNGIYNWISKTYPWYKLDQTGWQNSVRHNLSLGRWFIKLKRNEPGKGGWWALDKDVPPHELEEMLTQRRFGRGQAIVVTPSSREHTSTSPNEEVSPFPAESLPVSPFKSRQEPPQQVARAATGEMPTEVTGSASPPHSAAWTDSSRRRSERLKVPRPSFYEYEGEDVF</sequence>
<dbReference type="FunFam" id="1.10.10.10:FF:000135">
    <property type="entry name" value="forkhead box protein G1"/>
    <property type="match status" value="1"/>
</dbReference>
<keyword evidence="11" id="KW-1185">Reference proteome</keyword>
<dbReference type="PROSITE" id="PS00658">
    <property type="entry name" value="FORK_HEAD_2"/>
    <property type="match status" value="1"/>
</dbReference>
<dbReference type="AlphaFoldDB" id="A0A0L0HJZ0"/>
<dbReference type="InterPro" id="IPR036390">
    <property type="entry name" value="WH_DNA-bd_sf"/>
</dbReference>
<proteinExistence type="predicted"/>
<dbReference type="eggNOG" id="KOG2294">
    <property type="taxonomic scope" value="Eukaryota"/>
</dbReference>
<dbReference type="PROSITE" id="PS50006">
    <property type="entry name" value="FHA_DOMAIN"/>
    <property type="match status" value="1"/>
</dbReference>
<evidence type="ECO:0000313" key="11">
    <source>
        <dbReference type="Proteomes" id="UP000053201"/>
    </source>
</evidence>
<dbReference type="GO" id="GO:0000978">
    <property type="term" value="F:RNA polymerase II cis-regulatory region sequence-specific DNA binding"/>
    <property type="evidence" value="ECO:0007669"/>
    <property type="project" value="TreeGrafter"/>
</dbReference>
<name>A0A0L0HJZ0_SPIPD</name>
<evidence type="ECO:0000256" key="1">
    <source>
        <dbReference type="ARBA" id="ARBA00004123"/>
    </source>
</evidence>
<evidence type="ECO:0000259" key="8">
    <source>
        <dbReference type="PROSITE" id="PS50006"/>
    </source>
</evidence>
<evidence type="ECO:0000313" key="10">
    <source>
        <dbReference type="EMBL" id="KND01353.1"/>
    </source>
</evidence>
<gene>
    <name evidence="10" type="ORF">SPPG_03165</name>
</gene>
<dbReference type="Pfam" id="PF00250">
    <property type="entry name" value="Forkhead"/>
    <property type="match status" value="1"/>
</dbReference>
<dbReference type="InterPro" id="IPR030456">
    <property type="entry name" value="TF_fork_head_CS_2"/>
</dbReference>
<evidence type="ECO:0008006" key="12">
    <source>
        <dbReference type="Google" id="ProtNLM"/>
    </source>
</evidence>
<protein>
    <recommendedName>
        <fullName evidence="12">FHA domain-containing protein</fullName>
    </recommendedName>
</protein>
<evidence type="ECO:0000256" key="5">
    <source>
        <dbReference type="ARBA" id="ARBA00023242"/>
    </source>
</evidence>
<dbReference type="GO" id="GO:0005634">
    <property type="term" value="C:nucleus"/>
    <property type="evidence" value="ECO:0007669"/>
    <property type="project" value="UniProtKB-SubCell"/>
</dbReference>
<dbReference type="Gene3D" id="1.10.10.10">
    <property type="entry name" value="Winged helix-like DNA-binding domain superfamily/Winged helix DNA-binding domain"/>
    <property type="match status" value="1"/>
</dbReference>
<feature type="DNA-binding region" description="Fork-head" evidence="6">
    <location>
        <begin position="259"/>
        <end position="356"/>
    </location>
</feature>
<dbReference type="SMART" id="SM00339">
    <property type="entry name" value="FH"/>
    <property type="match status" value="1"/>
</dbReference>
<dbReference type="InterPro" id="IPR000253">
    <property type="entry name" value="FHA_dom"/>
</dbReference>
<dbReference type="EMBL" id="KQ257454">
    <property type="protein sequence ID" value="KND01353.1"/>
    <property type="molecule type" value="Genomic_DNA"/>
</dbReference>
<dbReference type="GO" id="GO:0000981">
    <property type="term" value="F:DNA-binding transcription factor activity, RNA polymerase II-specific"/>
    <property type="evidence" value="ECO:0007669"/>
    <property type="project" value="TreeGrafter"/>
</dbReference>
<dbReference type="InterPro" id="IPR008984">
    <property type="entry name" value="SMAD_FHA_dom_sf"/>
</dbReference>